<gene>
    <name evidence="2" type="ORF">CM83_105911</name>
</gene>
<dbReference type="EMBL" id="GBHO01034481">
    <property type="protein sequence ID" value="JAG09123.1"/>
    <property type="molecule type" value="Transcribed_RNA"/>
</dbReference>
<reference evidence="2" key="2">
    <citation type="submission" date="2014-07" db="EMBL/GenBank/DDBJ databases">
        <authorList>
            <person name="Hull J."/>
        </authorList>
    </citation>
    <scope>NUCLEOTIDE SEQUENCE</scope>
</reference>
<sequence length="103" mass="10770">RLTHPLPHQSLEWEYELTPPARTEAATSTPARGPRIQPGGSPVGTPNLSPINAPDWLATTGMPSTLGATPTSLHFSGTPPTGTPSTPSTPYWARDPRALGPAP</sequence>
<accession>A0A0A9WRP7</accession>
<evidence type="ECO:0000256" key="1">
    <source>
        <dbReference type="SAM" id="MobiDB-lite"/>
    </source>
</evidence>
<name>A0A0A9WRP7_LYGHE</name>
<reference evidence="2" key="1">
    <citation type="journal article" date="2014" name="PLoS ONE">
        <title>Transcriptome-Based Identification of ABC Transporters in the Western Tarnished Plant Bug Lygus hesperus.</title>
        <authorList>
            <person name="Hull J.J."/>
            <person name="Chaney K."/>
            <person name="Geib S.M."/>
            <person name="Fabrick J.A."/>
            <person name="Brent C.S."/>
            <person name="Walsh D."/>
            <person name="Lavine L.C."/>
        </authorList>
    </citation>
    <scope>NUCLEOTIDE SEQUENCE</scope>
</reference>
<dbReference type="AlphaFoldDB" id="A0A0A9WRP7"/>
<feature type="region of interest" description="Disordered" evidence="1">
    <location>
        <begin position="1"/>
        <end position="103"/>
    </location>
</feature>
<feature type="compositionally biased region" description="Low complexity" evidence="1">
    <location>
        <begin position="76"/>
        <end position="90"/>
    </location>
</feature>
<evidence type="ECO:0000313" key="2">
    <source>
        <dbReference type="EMBL" id="JAG09123.1"/>
    </source>
</evidence>
<feature type="compositionally biased region" description="Polar residues" evidence="1">
    <location>
        <begin position="61"/>
        <end position="75"/>
    </location>
</feature>
<feature type="non-terminal residue" evidence="2">
    <location>
        <position position="103"/>
    </location>
</feature>
<organism evidence="2">
    <name type="scientific">Lygus hesperus</name>
    <name type="common">Western plant bug</name>
    <dbReference type="NCBI Taxonomy" id="30085"/>
    <lineage>
        <taxon>Eukaryota</taxon>
        <taxon>Metazoa</taxon>
        <taxon>Ecdysozoa</taxon>
        <taxon>Arthropoda</taxon>
        <taxon>Hexapoda</taxon>
        <taxon>Insecta</taxon>
        <taxon>Pterygota</taxon>
        <taxon>Neoptera</taxon>
        <taxon>Paraneoptera</taxon>
        <taxon>Hemiptera</taxon>
        <taxon>Heteroptera</taxon>
        <taxon>Panheteroptera</taxon>
        <taxon>Cimicomorpha</taxon>
        <taxon>Miridae</taxon>
        <taxon>Mirini</taxon>
        <taxon>Lygus</taxon>
    </lineage>
</organism>
<feature type="non-terminal residue" evidence="2">
    <location>
        <position position="1"/>
    </location>
</feature>
<proteinExistence type="predicted"/>
<protein>
    <submittedName>
        <fullName evidence="2">Uncharacterized protein</fullName>
    </submittedName>
</protein>